<keyword evidence="2" id="KW-1185">Reference proteome</keyword>
<protein>
    <submittedName>
        <fullName evidence="1">Uncharacterized protein</fullName>
    </submittedName>
</protein>
<evidence type="ECO:0000313" key="1">
    <source>
        <dbReference type="EMBL" id="BDZ39927.1"/>
    </source>
</evidence>
<dbReference type="Proteomes" id="UP001321543">
    <property type="component" value="Chromosome"/>
</dbReference>
<dbReference type="EMBL" id="AP027728">
    <property type="protein sequence ID" value="BDZ39927.1"/>
    <property type="molecule type" value="Genomic_DNA"/>
</dbReference>
<reference evidence="2" key="1">
    <citation type="journal article" date="2019" name="Int. J. Syst. Evol. Microbiol.">
        <title>The Global Catalogue of Microorganisms (GCM) 10K type strain sequencing project: providing services to taxonomists for standard genome sequencing and annotation.</title>
        <authorList>
            <consortium name="The Broad Institute Genomics Platform"/>
            <consortium name="The Broad Institute Genome Sequencing Center for Infectious Disease"/>
            <person name="Wu L."/>
            <person name="Ma J."/>
        </authorList>
    </citation>
    <scope>NUCLEOTIDE SEQUENCE [LARGE SCALE GENOMIC DNA]</scope>
    <source>
        <strain evidence="2">NBRC 106310</strain>
    </source>
</reference>
<sequence>MDWDRAAAAGYAAVILLPVGRITQSTRELTAEAERAFGSESVVCAQRGFTPQILASAAGWLREQGAERIELRADPRHWDEARVGISLSRVPGILLHDLTGVPWDAEARELRPLTTSTLLMVAADAVFTPICELGFFEELVLEEAGGWEQRAIEQCRAVNGWERRLVMLHSALRPAMTVILAEPGVRPMHRAATRMLNAVPDRGLRARHTLGEAWTSDAIVNDAARVVETTKARSGRGPQRIVIVVRESTEWVHDALSRAAWMLDEARVEIMNVDPQLGLLERHVTAFWSEEDAAAHAANLAAILAERESTEPF</sequence>
<gene>
    <name evidence="1" type="ORF">GCM10025863_25410</name>
</gene>
<accession>A0ABN6X5Q9</accession>
<organism evidence="1 2">
    <name type="scientific">Microbacterium suwonense</name>
    <dbReference type="NCBI Taxonomy" id="683047"/>
    <lineage>
        <taxon>Bacteria</taxon>
        <taxon>Bacillati</taxon>
        <taxon>Actinomycetota</taxon>
        <taxon>Actinomycetes</taxon>
        <taxon>Micrococcales</taxon>
        <taxon>Microbacteriaceae</taxon>
        <taxon>Microbacterium</taxon>
    </lineage>
</organism>
<proteinExistence type="predicted"/>
<name>A0ABN6X5Q9_9MICO</name>
<evidence type="ECO:0000313" key="2">
    <source>
        <dbReference type="Proteomes" id="UP001321543"/>
    </source>
</evidence>